<dbReference type="Pfam" id="PF01288">
    <property type="entry name" value="HPPK"/>
    <property type="match status" value="1"/>
</dbReference>
<keyword evidence="9" id="KW-0289">Folate biosynthesis</keyword>
<reference evidence="15" key="1">
    <citation type="journal article" date="2019" name="Int. J. Syst. Evol. Microbiol.">
        <title>The Global Catalogue of Microorganisms (GCM) 10K type strain sequencing project: providing services to taxonomists for standard genome sequencing and annotation.</title>
        <authorList>
            <consortium name="The Broad Institute Genomics Platform"/>
            <consortium name="The Broad Institute Genome Sequencing Center for Infectious Disease"/>
            <person name="Wu L."/>
            <person name="Ma J."/>
        </authorList>
    </citation>
    <scope>NUCLEOTIDE SEQUENCE [LARGE SCALE GENOMIC DNA]</scope>
    <source>
        <strain evidence="15">JCM 19134</strain>
    </source>
</reference>
<keyword evidence="6" id="KW-0547">Nucleotide-binding</keyword>
<keyword evidence="7" id="KW-0418">Kinase</keyword>
<feature type="domain" description="7,8-dihydro-6-hydroxymethylpterin-pyrophosphokinase" evidence="13">
    <location>
        <begin position="91"/>
        <end position="102"/>
    </location>
</feature>
<evidence type="ECO:0000256" key="10">
    <source>
        <dbReference type="ARBA" id="ARBA00029409"/>
    </source>
</evidence>
<evidence type="ECO:0000256" key="6">
    <source>
        <dbReference type="ARBA" id="ARBA00022741"/>
    </source>
</evidence>
<dbReference type="EMBL" id="BAABLX010000076">
    <property type="protein sequence ID" value="GAA4958351.1"/>
    <property type="molecule type" value="Genomic_DNA"/>
</dbReference>
<dbReference type="PROSITE" id="PS00794">
    <property type="entry name" value="HPPK"/>
    <property type="match status" value="1"/>
</dbReference>
<gene>
    <name evidence="14" type="primary">folK</name>
    <name evidence="14" type="ORF">GCM10025791_43720</name>
</gene>
<dbReference type="Gene3D" id="3.30.70.560">
    <property type="entry name" value="7,8-Dihydro-6-hydroxymethylpterin-pyrophosphokinase HPPK"/>
    <property type="match status" value="1"/>
</dbReference>
<dbReference type="GO" id="GO:0046656">
    <property type="term" value="P:folic acid biosynthetic process"/>
    <property type="evidence" value="ECO:0007669"/>
    <property type="project" value="UniProtKB-KW"/>
</dbReference>
<dbReference type="SUPFAM" id="SSF55083">
    <property type="entry name" value="6-hydroxymethyl-7,8-dihydropterin pyrophosphokinase, HPPK"/>
    <property type="match status" value="1"/>
</dbReference>
<evidence type="ECO:0000256" key="1">
    <source>
        <dbReference type="ARBA" id="ARBA00005051"/>
    </source>
</evidence>
<dbReference type="InterPro" id="IPR035907">
    <property type="entry name" value="Hppk_sf"/>
</dbReference>
<comment type="caution">
    <text evidence="14">The sequence shown here is derived from an EMBL/GenBank/DDBJ whole genome shotgun (WGS) entry which is preliminary data.</text>
</comment>
<evidence type="ECO:0000256" key="3">
    <source>
        <dbReference type="ARBA" id="ARBA00013253"/>
    </source>
</evidence>
<dbReference type="CDD" id="cd00483">
    <property type="entry name" value="HPPK"/>
    <property type="match status" value="1"/>
</dbReference>
<organism evidence="14 15">
    <name type="scientific">Halioxenophilus aromaticivorans</name>
    <dbReference type="NCBI Taxonomy" id="1306992"/>
    <lineage>
        <taxon>Bacteria</taxon>
        <taxon>Pseudomonadati</taxon>
        <taxon>Pseudomonadota</taxon>
        <taxon>Gammaproteobacteria</taxon>
        <taxon>Alteromonadales</taxon>
        <taxon>Alteromonadaceae</taxon>
        <taxon>Halioxenophilus</taxon>
    </lineage>
</organism>
<dbReference type="EC" id="2.7.6.3" evidence="3"/>
<sequence>MAQSVTAYIALGSNLDNPLTHVTQACAEINALPNTQVVDSSPWYISQAVGPGQQPDFINGALQLTTQLPAQTLLESLQTIENQHGRQREVRWGARTLDLDILLYGDDRIQTDTLTVPHPYLHKRNFVVYPLANVAPNLVLPNGTALAEVQAQLGDQGLQCIGRVYSQ</sequence>
<name>A0AAV3U8A6_9ALTE</name>
<evidence type="ECO:0000313" key="14">
    <source>
        <dbReference type="EMBL" id="GAA4958351.1"/>
    </source>
</evidence>
<keyword evidence="15" id="KW-1185">Reference proteome</keyword>
<evidence type="ECO:0000256" key="8">
    <source>
        <dbReference type="ARBA" id="ARBA00022840"/>
    </source>
</evidence>
<accession>A0AAV3U8A6</accession>
<evidence type="ECO:0000256" key="12">
    <source>
        <dbReference type="ARBA" id="ARBA00033413"/>
    </source>
</evidence>
<evidence type="ECO:0000256" key="7">
    <source>
        <dbReference type="ARBA" id="ARBA00022777"/>
    </source>
</evidence>
<evidence type="ECO:0000313" key="15">
    <source>
        <dbReference type="Proteomes" id="UP001409585"/>
    </source>
</evidence>
<dbReference type="PANTHER" id="PTHR43071:SF1">
    <property type="entry name" value="2-AMINO-4-HYDROXY-6-HYDROXYMETHYLDIHYDROPTERIDINE PYROPHOSPHOKINASE"/>
    <property type="match status" value="1"/>
</dbReference>
<dbReference type="InterPro" id="IPR000550">
    <property type="entry name" value="Hppk"/>
</dbReference>
<evidence type="ECO:0000259" key="13">
    <source>
        <dbReference type="PROSITE" id="PS00794"/>
    </source>
</evidence>
<dbReference type="RefSeq" id="WP_345427325.1">
    <property type="nucleotide sequence ID" value="NZ_AP031496.1"/>
</dbReference>
<dbReference type="Proteomes" id="UP001409585">
    <property type="component" value="Unassembled WGS sequence"/>
</dbReference>
<keyword evidence="8" id="KW-0067">ATP-binding</keyword>
<dbReference type="NCBIfam" id="TIGR01498">
    <property type="entry name" value="folK"/>
    <property type="match status" value="1"/>
</dbReference>
<dbReference type="GO" id="GO:0016301">
    <property type="term" value="F:kinase activity"/>
    <property type="evidence" value="ECO:0007669"/>
    <property type="project" value="UniProtKB-KW"/>
</dbReference>
<dbReference type="AlphaFoldDB" id="A0AAV3U8A6"/>
<evidence type="ECO:0000256" key="4">
    <source>
        <dbReference type="ARBA" id="ARBA00016218"/>
    </source>
</evidence>
<comment type="similarity">
    <text evidence="2">Belongs to the HPPK family.</text>
</comment>
<evidence type="ECO:0000256" key="5">
    <source>
        <dbReference type="ARBA" id="ARBA00022679"/>
    </source>
</evidence>
<evidence type="ECO:0000256" key="11">
    <source>
        <dbReference type="ARBA" id="ARBA00029766"/>
    </source>
</evidence>
<evidence type="ECO:0000256" key="2">
    <source>
        <dbReference type="ARBA" id="ARBA00005810"/>
    </source>
</evidence>
<dbReference type="PANTHER" id="PTHR43071">
    <property type="entry name" value="2-AMINO-4-HYDROXY-6-HYDROXYMETHYLDIHYDROPTERIDINE PYROPHOSPHOKINASE"/>
    <property type="match status" value="1"/>
</dbReference>
<comment type="pathway">
    <text evidence="1">Cofactor biosynthesis; tetrahydrofolate biosynthesis; 2-amino-4-hydroxy-6-hydroxymethyl-7,8-dihydropteridine diphosphate from 7,8-dihydroneopterin triphosphate: step 4/4.</text>
</comment>
<dbReference type="GO" id="GO:0003848">
    <property type="term" value="F:2-amino-4-hydroxy-6-hydroxymethyldihydropteridine diphosphokinase activity"/>
    <property type="evidence" value="ECO:0007669"/>
    <property type="project" value="UniProtKB-EC"/>
</dbReference>
<keyword evidence="5" id="KW-0808">Transferase</keyword>
<comment type="function">
    <text evidence="10">Catalyzes the transfer of pyrophosphate from adenosine triphosphate (ATP) to 6-hydroxymethyl-7,8-dihydropterin, an enzymatic step in folate biosynthesis pathway.</text>
</comment>
<protein>
    <recommendedName>
        <fullName evidence="4">2-amino-4-hydroxy-6-hydroxymethyldihydropteridine pyrophosphokinase</fullName>
        <ecNumber evidence="3">2.7.6.3</ecNumber>
    </recommendedName>
    <alternativeName>
        <fullName evidence="11">6-hydroxymethyl-7,8-dihydropterin pyrophosphokinase</fullName>
    </alternativeName>
    <alternativeName>
        <fullName evidence="12">7,8-dihydro-6-hydroxymethylpterin-pyrophosphokinase</fullName>
    </alternativeName>
</protein>
<proteinExistence type="inferred from homology"/>
<evidence type="ECO:0000256" key="9">
    <source>
        <dbReference type="ARBA" id="ARBA00022909"/>
    </source>
</evidence>
<dbReference type="GO" id="GO:0005524">
    <property type="term" value="F:ATP binding"/>
    <property type="evidence" value="ECO:0007669"/>
    <property type="project" value="UniProtKB-KW"/>
</dbReference>